<dbReference type="AntiFam" id="ANF00237">
    <property type="entry name" value="Shadow ORF (opposite ahcY)"/>
</dbReference>
<sequence length="190" mass="21239">MTRMQPTPSYLSITDSLQLYRLSNLVLVIASFTFIAGTVSLLVLDSWYSRCTPVTLSSTMPLIILNMTGYFFSIRCVASPPSSRIMFGCQFSACTHLSMHHQKSSSISPRQAKIGTPLSANERLDEDGGLRVHVRAADDVRTLERFVVERLLAQRHDARHLLLRDLNLVPPERVLLDVADAEILALGLRE</sequence>
<protein>
    <submittedName>
        <fullName evidence="2">Uncharacterized protein</fullName>
    </submittedName>
</protein>
<evidence type="ECO:0000313" key="3">
    <source>
        <dbReference type="Proteomes" id="UP000075903"/>
    </source>
</evidence>
<dbReference type="AlphaFoldDB" id="A0A182VDW6"/>
<name>A0A182VDW6_ANOME</name>
<feature type="transmembrane region" description="Helical" evidence="1">
    <location>
        <begin position="56"/>
        <end position="78"/>
    </location>
</feature>
<feature type="transmembrane region" description="Helical" evidence="1">
    <location>
        <begin position="21"/>
        <end position="44"/>
    </location>
</feature>
<evidence type="ECO:0000313" key="2">
    <source>
        <dbReference type="EnsemblMetazoa" id="AMEM013312-PA"/>
    </source>
</evidence>
<dbReference type="Proteomes" id="UP000075903">
    <property type="component" value="Unassembled WGS sequence"/>
</dbReference>
<keyword evidence="1" id="KW-0472">Membrane</keyword>
<accession>A0A182VDW6</accession>
<proteinExistence type="predicted"/>
<dbReference type="EnsemblMetazoa" id="AMEM013312-RA">
    <property type="protein sequence ID" value="AMEM013312-PA"/>
    <property type="gene ID" value="AMEM013312"/>
</dbReference>
<keyword evidence="1" id="KW-1133">Transmembrane helix</keyword>
<keyword evidence="3" id="KW-1185">Reference proteome</keyword>
<organism evidence="2 3">
    <name type="scientific">Anopheles merus</name>
    <name type="common">Mosquito</name>
    <dbReference type="NCBI Taxonomy" id="30066"/>
    <lineage>
        <taxon>Eukaryota</taxon>
        <taxon>Metazoa</taxon>
        <taxon>Ecdysozoa</taxon>
        <taxon>Arthropoda</taxon>
        <taxon>Hexapoda</taxon>
        <taxon>Insecta</taxon>
        <taxon>Pterygota</taxon>
        <taxon>Neoptera</taxon>
        <taxon>Endopterygota</taxon>
        <taxon>Diptera</taxon>
        <taxon>Nematocera</taxon>
        <taxon>Culicoidea</taxon>
        <taxon>Culicidae</taxon>
        <taxon>Anophelinae</taxon>
        <taxon>Anopheles</taxon>
    </lineage>
</organism>
<dbReference type="VEuPathDB" id="VectorBase:AMEM013312"/>
<reference evidence="2" key="1">
    <citation type="submission" date="2020-05" db="UniProtKB">
        <authorList>
            <consortium name="EnsemblMetazoa"/>
        </authorList>
    </citation>
    <scope>IDENTIFICATION</scope>
    <source>
        <strain evidence="2">MAF</strain>
    </source>
</reference>
<keyword evidence="1" id="KW-0812">Transmembrane</keyword>
<evidence type="ECO:0000256" key="1">
    <source>
        <dbReference type="SAM" id="Phobius"/>
    </source>
</evidence>